<dbReference type="InterPro" id="IPR036390">
    <property type="entry name" value="WH_DNA-bd_sf"/>
</dbReference>
<protein>
    <submittedName>
        <fullName evidence="6">LysR family transcriptional regulator</fullName>
    </submittedName>
</protein>
<dbReference type="InterPro" id="IPR000847">
    <property type="entry name" value="LysR_HTH_N"/>
</dbReference>
<evidence type="ECO:0000256" key="3">
    <source>
        <dbReference type="ARBA" id="ARBA00023125"/>
    </source>
</evidence>
<dbReference type="Gene3D" id="3.40.190.290">
    <property type="match status" value="1"/>
</dbReference>
<dbReference type="PANTHER" id="PTHR30537:SF5">
    <property type="entry name" value="HTH-TYPE TRANSCRIPTIONAL ACTIVATOR TTDR-RELATED"/>
    <property type="match status" value="1"/>
</dbReference>
<evidence type="ECO:0000313" key="6">
    <source>
        <dbReference type="EMBL" id="MCR8825849.1"/>
    </source>
</evidence>
<feature type="domain" description="HTH lysR-type" evidence="5">
    <location>
        <begin position="1"/>
        <end position="59"/>
    </location>
</feature>
<keyword evidence="2" id="KW-0805">Transcription regulation</keyword>
<evidence type="ECO:0000313" key="7">
    <source>
        <dbReference type="Proteomes" id="UP001165396"/>
    </source>
</evidence>
<sequence length="303" mass="33566">MQTLKPIRVFLEIVAQGSFVGAARSLHMTPASITRIVAQLEDDLGQQLLTRTTRQISLTGAGAVVAARYRPVLDEFDRITQEITRATQPNKGRLAINAPLSFGMRMLPGLIDSFRLAYPQIEVDVQLTDTLVDILEESCDLAIRISGPPTDKSTIWRRICMVPRAIVAGPALFDRITRPQTPAELDPAFCLSYGRGLQPETWVFGGTGATRTVRAGTKVVSNNGELLLALAMAGNGMVNLPRFLVQDAIDRGKVIEVLQDCEVTPLNLMLYYPPYDALPPLVATFTEFFEAYIRDFQSFDFRF</sequence>
<evidence type="ECO:0000259" key="5">
    <source>
        <dbReference type="PROSITE" id="PS50931"/>
    </source>
</evidence>
<dbReference type="Pfam" id="PF03466">
    <property type="entry name" value="LysR_substrate"/>
    <property type="match status" value="1"/>
</dbReference>
<dbReference type="Proteomes" id="UP001165396">
    <property type="component" value="Unassembled WGS sequence"/>
</dbReference>
<dbReference type="EMBL" id="JANKJG010000002">
    <property type="protein sequence ID" value="MCR8825849.1"/>
    <property type="molecule type" value="Genomic_DNA"/>
</dbReference>
<name>A0ABT1YYA0_9RHOB</name>
<evidence type="ECO:0000256" key="4">
    <source>
        <dbReference type="ARBA" id="ARBA00023163"/>
    </source>
</evidence>
<accession>A0ABT1YYA0</accession>
<keyword evidence="4" id="KW-0804">Transcription</keyword>
<evidence type="ECO:0000256" key="2">
    <source>
        <dbReference type="ARBA" id="ARBA00023015"/>
    </source>
</evidence>
<dbReference type="CDD" id="cd08422">
    <property type="entry name" value="PBP2_CrgA_like"/>
    <property type="match status" value="1"/>
</dbReference>
<keyword evidence="3" id="KW-0238">DNA-binding</keyword>
<dbReference type="Gene3D" id="1.10.10.10">
    <property type="entry name" value="Winged helix-like DNA-binding domain superfamily/Winged helix DNA-binding domain"/>
    <property type="match status" value="1"/>
</dbReference>
<keyword evidence="7" id="KW-1185">Reference proteome</keyword>
<dbReference type="SUPFAM" id="SSF53850">
    <property type="entry name" value="Periplasmic binding protein-like II"/>
    <property type="match status" value="1"/>
</dbReference>
<reference evidence="6" key="1">
    <citation type="submission" date="2022-07" db="EMBL/GenBank/DDBJ databases">
        <title>Pseudosulfitobacter sp. strain AP-MA-4, whole genome sequence.</title>
        <authorList>
            <person name="Jiang Y."/>
        </authorList>
    </citation>
    <scope>NUCLEOTIDE SEQUENCE</scope>
    <source>
        <strain evidence="6">AP-MA-4</strain>
    </source>
</reference>
<evidence type="ECO:0000256" key="1">
    <source>
        <dbReference type="ARBA" id="ARBA00009437"/>
    </source>
</evidence>
<dbReference type="InterPro" id="IPR058163">
    <property type="entry name" value="LysR-type_TF_proteobact-type"/>
</dbReference>
<proteinExistence type="inferred from homology"/>
<comment type="caution">
    <text evidence="6">The sequence shown here is derived from an EMBL/GenBank/DDBJ whole genome shotgun (WGS) entry which is preliminary data.</text>
</comment>
<comment type="similarity">
    <text evidence="1">Belongs to the LysR transcriptional regulatory family.</text>
</comment>
<gene>
    <name evidence="6" type="ORF">NTA49_04800</name>
</gene>
<dbReference type="Pfam" id="PF00126">
    <property type="entry name" value="HTH_1"/>
    <property type="match status" value="1"/>
</dbReference>
<dbReference type="InterPro" id="IPR036388">
    <property type="entry name" value="WH-like_DNA-bd_sf"/>
</dbReference>
<dbReference type="RefSeq" id="WP_258293522.1">
    <property type="nucleotide sequence ID" value="NZ_JANKJG010000002.1"/>
</dbReference>
<organism evidence="6 7">
    <name type="scientific">Pseudosulfitobacter koreensis</name>
    <dbReference type="NCBI Taxonomy" id="2968472"/>
    <lineage>
        <taxon>Bacteria</taxon>
        <taxon>Pseudomonadati</taxon>
        <taxon>Pseudomonadota</taxon>
        <taxon>Alphaproteobacteria</taxon>
        <taxon>Rhodobacterales</taxon>
        <taxon>Roseobacteraceae</taxon>
        <taxon>Pseudosulfitobacter</taxon>
    </lineage>
</organism>
<dbReference type="SUPFAM" id="SSF46785">
    <property type="entry name" value="Winged helix' DNA-binding domain"/>
    <property type="match status" value="1"/>
</dbReference>
<dbReference type="PANTHER" id="PTHR30537">
    <property type="entry name" value="HTH-TYPE TRANSCRIPTIONAL REGULATOR"/>
    <property type="match status" value="1"/>
</dbReference>
<dbReference type="InterPro" id="IPR005119">
    <property type="entry name" value="LysR_subst-bd"/>
</dbReference>
<dbReference type="PROSITE" id="PS50931">
    <property type="entry name" value="HTH_LYSR"/>
    <property type="match status" value="1"/>
</dbReference>